<accession>A0A392RNX5</accession>
<dbReference type="PANTHER" id="PTHR43200">
    <property type="entry name" value="PHOSPHATASE"/>
    <property type="match status" value="1"/>
</dbReference>
<dbReference type="InterPro" id="IPR000760">
    <property type="entry name" value="Inositol_monophosphatase-like"/>
</dbReference>
<evidence type="ECO:0000313" key="7">
    <source>
        <dbReference type="Proteomes" id="UP000265520"/>
    </source>
</evidence>
<dbReference type="Pfam" id="PF00459">
    <property type="entry name" value="Inositol_P"/>
    <property type="match status" value="1"/>
</dbReference>
<evidence type="ECO:0000256" key="2">
    <source>
        <dbReference type="ARBA" id="ARBA00009759"/>
    </source>
</evidence>
<dbReference type="AlphaFoldDB" id="A0A392RNX5"/>
<dbReference type="PANTHER" id="PTHR43200:SF6">
    <property type="entry name" value="3'(2'),5'-BISPHOSPHATE NUCLEOTIDASE"/>
    <property type="match status" value="1"/>
</dbReference>
<proteinExistence type="inferred from homology"/>
<evidence type="ECO:0000256" key="1">
    <source>
        <dbReference type="ARBA" id="ARBA00001946"/>
    </source>
</evidence>
<sequence>MASSSSSPHQLHDFSNVANKAADAAGDVIRQYFRKKNFDIIHKQDLSPVTIADQSAEEAMVSIILHNFPSHAV</sequence>
<dbReference type="InterPro" id="IPR051090">
    <property type="entry name" value="Inositol_monoP_superfamily"/>
</dbReference>
<comment type="caution">
    <text evidence="6">The sequence shown here is derived from an EMBL/GenBank/DDBJ whole genome shotgun (WGS) entry which is preliminary data.</text>
</comment>
<dbReference type="GO" id="GO:0000105">
    <property type="term" value="P:L-histidine biosynthetic process"/>
    <property type="evidence" value="ECO:0007669"/>
    <property type="project" value="TreeGrafter"/>
</dbReference>
<dbReference type="GO" id="GO:0046872">
    <property type="term" value="F:metal ion binding"/>
    <property type="evidence" value="ECO:0007669"/>
    <property type="project" value="UniProtKB-KW"/>
</dbReference>
<keyword evidence="7" id="KW-1185">Reference proteome</keyword>
<evidence type="ECO:0000256" key="3">
    <source>
        <dbReference type="ARBA" id="ARBA00022723"/>
    </source>
</evidence>
<protein>
    <submittedName>
        <fullName evidence="6">Inositol monophosphatase</fullName>
    </submittedName>
</protein>
<keyword evidence="4" id="KW-0378">Hydrolase</keyword>
<comment type="similarity">
    <text evidence="2">Belongs to the inositol monophosphatase superfamily.</text>
</comment>
<organism evidence="6 7">
    <name type="scientific">Trifolium medium</name>
    <dbReference type="NCBI Taxonomy" id="97028"/>
    <lineage>
        <taxon>Eukaryota</taxon>
        <taxon>Viridiplantae</taxon>
        <taxon>Streptophyta</taxon>
        <taxon>Embryophyta</taxon>
        <taxon>Tracheophyta</taxon>
        <taxon>Spermatophyta</taxon>
        <taxon>Magnoliopsida</taxon>
        <taxon>eudicotyledons</taxon>
        <taxon>Gunneridae</taxon>
        <taxon>Pentapetalae</taxon>
        <taxon>rosids</taxon>
        <taxon>fabids</taxon>
        <taxon>Fabales</taxon>
        <taxon>Fabaceae</taxon>
        <taxon>Papilionoideae</taxon>
        <taxon>50 kb inversion clade</taxon>
        <taxon>NPAAA clade</taxon>
        <taxon>Hologalegina</taxon>
        <taxon>IRL clade</taxon>
        <taxon>Trifolieae</taxon>
        <taxon>Trifolium</taxon>
    </lineage>
</organism>
<dbReference type="GO" id="GO:0016791">
    <property type="term" value="F:phosphatase activity"/>
    <property type="evidence" value="ECO:0007669"/>
    <property type="project" value="UniProtKB-ARBA"/>
</dbReference>
<evidence type="ECO:0000256" key="4">
    <source>
        <dbReference type="ARBA" id="ARBA00022801"/>
    </source>
</evidence>
<evidence type="ECO:0000313" key="6">
    <source>
        <dbReference type="EMBL" id="MCI37937.1"/>
    </source>
</evidence>
<dbReference type="Proteomes" id="UP000265520">
    <property type="component" value="Unassembled WGS sequence"/>
</dbReference>
<dbReference type="SUPFAM" id="SSF56655">
    <property type="entry name" value="Carbohydrate phosphatase"/>
    <property type="match status" value="1"/>
</dbReference>
<comment type="cofactor">
    <cofactor evidence="1">
        <name>Mg(2+)</name>
        <dbReference type="ChEBI" id="CHEBI:18420"/>
    </cofactor>
</comment>
<dbReference type="EMBL" id="LXQA010250077">
    <property type="protein sequence ID" value="MCI37937.1"/>
    <property type="molecule type" value="Genomic_DNA"/>
</dbReference>
<reference evidence="6 7" key="1">
    <citation type="journal article" date="2018" name="Front. Plant Sci.">
        <title>Red Clover (Trifolium pratense) and Zigzag Clover (T. medium) - A Picture of Genomic Similarities and Differences.</title>
        <authorList>
            <person name="Dluhosova J."/>
            <person name="Istvanek J."/>
            <person name="Nedelnik J."/>
            <person name="Repkova J."/>
        </authorList>
    </citation>
    <scope>NUCLEOTIDE SEQUENCE [LARGE SCALE GENOMIC DNA]</scope>
    <source>
        <strain evidence="7">cv. 10/8</strain>
        <tissue evidence="6">Leaf</tissue>
    </source>
</reference>
<name>A0A392RNX5_9FABA</name>
<evidence type="ECO:0000256" key="5">
    <source>
        <dbReference type="ARBA" id="ARBA00022842"/>
    </source>
</evidence>
<keyword evidence="3" id="KW-0479">Metal-binding</keyword>
<dbReference type="Gene3D" id="3.30.540.10">
    <property type="entry name" value="Fructose-1,6-Bisphosphatase, subunit A, domain 1"/>
    <property type="match status" value="1"/>
</dbReference>
<keyword evidence="5" id="KW-0460">Magnesium</keyword>